<evidence type="ECO:0000256" key="1">
    <source>
        <dbReference type="SAM" id="Phobius"/>
    </source>
</evidence>
<evidence type="ECO:0000313" key="2">
    <source>
        <dbReference type="EMBL" id="OLO05297.1"/>
    </source>
</evidence>
<accession>A0A1Q8SV63</accession>
<sequence length="222" mass="24757">MDKLPSWATILIAITGALGTIVTALATVFLWRVTTILARETTRMADASSQPHVVATLSPNRWSMIHFDLHVDNPGNAPAYDVTVTFDPPVENEDVREGYAPPLQNISVLKPGHGLSSYLTEYKSIKGVDFKVEISWKRKASDEAREYNSYTLSMSDQEGISKLGSDPLAQIANDIKKINEALSPVLRGNRKLKADVYDTSDREADRAAMMEWREEMRKKSDS</sequence>
<evidence type="ECO:0000313" key="3">
    <source>
        <dbReference type="Proteomes" id="UP000186878"/>
    </source>
</evidence>
<keyword evidence="3" id="KW-1185">Reference proteome</keyword>
<protein>
    <submittedName>
        <fullName evidence="2">Uncharacterized protein</fullName>
    </submittedName>
</protein>
<gene>
    <name evidence="2" type="ORF">BTW07_04510</name>
</gene>
<dbReference type="AlphaFoldDB" id="A0A1Q8SV63"/>
<dbReference type="RefSeq" id="WP_075568981.1">
    <property type="nucleotide sequence ID" value="NZ_MSDO01000004.1"/>
</dbReference>
<name>A0A1Q8SV63_9GAMM</name>
<dbReference type="OrthoDB" id="9814500at2"/>
<comment type="caution">
    <text evidence="2">The sequence shown here is derived from an EMBL/GenBank/DDBJ whole genome shotgun (WGS) entry which is preliminary data.</text>
</comment>
<keyword evidence="1" id="KW-0812">Transmembrane</keyword>
<proteinExistence type="predicted"/>
<keyword evidence="1" id="KW-0472">Membrane</keyword>
<reference evidence="2 3" key="1">
    <citation type="submission" date="2016-12" db="EMBL/GenBank/DDBJ databases">
        <title>Draft genome sequences of strains Salinicola socius SMB35, Salinicola sp. MH3R3-1 and Chromohalobacter sp. SMB17 from the Verkhnekamsk potash mining region of Russia.</title>
        <authorList>
            <person name="Mavrodi D.V."/>
            <person name="Olsson B.E."/>
            <person name="Korsakova E.S."/>
            <person name="Pyankova A."/>
            <person name="Mavrodi O.V."/>
            <person name="Plotnikova E.G."/>
        </authorList>
    </citation>
    <scope>NUCLEOTIDE SEQUENCE [LARGE SCALE GENOMIC DNA]</scope>
    <source>
        <strain evidence="2 3">SMB35</strain>
    </source>
</reference>
<dbReference type="EMBL" id="MSDO01000004">
    <property type="protein sequence ID" value="OLO05297.1"/>
    <property type="molecule type" value="Genomic_DNA"/>
</dbReference>
<dbReference type="Proteomes" id="UP000186878">
    <property type="component" value="Unassembled WGS sequence"/>
</dbReference>
<keyword evidence="1" id="KW-1133">Transmembrane helix</keyword>
<organism evidence="2 3">
    <name type="scientific">Salinicola socius</name>
    <dbReference type="NCBI Taxonomy" id="404433"/>
    <lineage>
        <taxon>Bacteria</taxon>
        <taxon>Pseudomonadati</taxon>
        <taxon>Pseudomonadota</taxon>
        <taxon>Gammaproteobacteria</taxon>
        <taxon>Oceanospirillales</taxon>
        <taxon>Halomonadaceae</taxon>
        <taxon>Salinicola</taxon>
    </lineage>
</organism>
<feature type="transmembrane region" description="Helical" evidence="1">
    <location>
        <begin position="6"/>
        <end position="31"/>
    </location>
</feature>